<proteinExistence type="predicted"/>
<dbReference type="SUPFAM" id="SSF53474">
    <property type="entry name" value="alpha/beta-Hydrolases"/>
    <property type="match status" value="1"/>
</dbReference>
<reference evidence="1" key="2">
    <citation type="submission" date="2020-09" db="EMBL/GenBank/DDBJ databases">
        <authorList>
            <person name="Sun Q."/>
            <person name="Zhou Y."/>
        </authorList>
    </citation>
    <scope>NUCLEOTIDE SEQUENCE</scope>
    <source>
        <strain evidence="1">CGMCC 1.3617</strain>
    </source>
</reference>
<dbReference type="Proteomes" id="UP000661507">
    <property type="component" value="Unassembled WGS sequence"/>
</dbReference>
<sequence>MNRMPGWRPPMAGHTPFFVAAAEPRFPYCLYIPKARPPGPAPLLIGIHGSDRRPELLRDILAPLCDRTGAVLLAPLFAIGSTGPDDEPGYKFGLFNGVRYDRALLAMVDDAARRLPLAIDRFAMAGFSGGAQLVLRFMMLQPQRLHAVSIGAPGYVTLLDPSLPWWAGTADFETIFGHPLDTEAIRRIAIHLAIGGSDTETEEIRVPEGHPLWVRGVEKAGPTRISRIEALDASLRAAGCSTQLDYVPNVAHATKRILPVTAVFLEKQLLARDVRPAAPAPS</sequence>
<organism evidence="1 2">
    <name type="scientific">Neoroseomonas lacus</name>
    <dbReference type="NCBI Taxonomy" id="287609"/>
    <lineage>
        <taxon>Bacteria</taxon>
        <taxon>Pseudomonadati</taxon>
        <taxon>Pseudomonadota</taxon>
        <taxon>Alphaproteobacteria</taxon>
        <taxon>Acetobacterales</taxon>
        <taxon>Acetobacteraceae</taxon>
        <taxon>Neoroseomonas</taxon>
    </lineage>
</organism>
<keyword evidence="2" id="KW-1185">Reference proteome</keyword>
<dbReference type="AlphaFoldDB" id="A0A917KRG7"/>
<dbReference type="RefSeq" id="WP_188968023.1">
    <property type="nucleotide sequence ID" value="NZ_BMKW01000007.1"/>
</dbReference>
<dbReference type="Gene3D" id="3.40.50.1820">
    <property type="entry name" value="alpha/beta hydrolase"/>
    <property type="match status" value="1"/>
</dbReference>
<name>A0A917KRG7_9PROT</name>
<reference evidence="1" key="1">
    <citation type="journal article" date="2014" name="Int. J. Syst. Evol. Microbiol.">
        <title>Complete genome sequence of Corynebacterium casei LMG S-19264T (=DSM 44701T), isolated from a smear-ripened cheese.</title>
        <authorList>
            <consortium name="US DOE Joint Genome Institute (JGI-PGF)"/>
            <person name="Walter F."/>
            <person name="Albersmeier A."/>
            <person name="Kalinowski J."/>
            <person name="Ruckert C."/>
        </authorList>
    </citation>
    <scope>NUCLEOTIDE SEQUENCE</scope>
    <source>
        <strain evidence="1">CGMCC 1.3617</strain>
    </source>
</reference>
<dbReference type="EMBL" id="BMKW01000007">
    <property type="protein sequence ID" value="GGJ20998.1"/>
    <property type="molecule type" value="Genomic_DNA"/>
</dbReference>
<protein>
    <submittedName>
        <fullName evidence="1">Uncharacterized protein</fullName>
    </submittedName>
</protein>
<evidence type="ECO:0000313" key="2">
    <source>
        <dbReference type="Proteomes" id="UP000661507"/>
    </source>
</evidence>
<gene>
    <name evidence="1" type="ORF">GCM10011320_30340</name>
</gene>
<comment type="caution">
    <text evidence="1">The sequence shown here is derived from an EMBL/GenBank/DDBJ whole genome shotgun (WGS) entry which is preliminary data.</text>
</comment>
<evidence type="ECO:0000313" key="1">
    <source>
        <dbReference type="EMBL" id="GGJ20998.1"/>
    </source>
</evidence>
<accession>A0A917KRG7</accession>
<dbReference type="InterPro" id="IPR029058">
    <property type="entry name" value="AB_hydrolase_fold"/>
</dbReference>